<sequence length="52" mass="6148">MERENPDLAECFNYYLAEEGFDQAVGLSDDRHRRLIQKQFNKFKAALCDGFF</sequence>
<dbReference type="AlphaFoldDB" id="K8E812"/>
<proteinExistence type="predicted"/>
<dbReference type="EMBL" id="CAOS01000004">
    <property type="protein sequence ID" value="CCO07643.1"/>
    <property type="molecule type" value="Genomic_DNA"/>
</dbReference>
<evidence type="ECO:0000313" key="1">
    <source>
        <dbReference type="EMBL" id="CCO07643.1"/>
    </source>
</evidence>
<evidence type="ECO:0000313" key="2">
    <source>
        <dbReference type="Proteomes" id="UP000009315"/>
    </source>
</evidence>
<organism evidence="1 2">
    <name type="scientific">Desulforamulus hydrothermalis Lam5 = DSM 18033</name>
    <dbReference type="NCBI Taxonomy" id="1121428"/>
    <lineage>
        <taxon>Bacteria</taxon>
        <taxon>Bacillati</taxon>
        <taxon>Bacillota</taxon>
        <taxon>Clostridia</taxon>
        <taxon>Eubacteriales</taxon>
        <taxon>Peptococcaceae</taxon>
        <taxon>Desulforamulus</taxon>
    </lineage>
</organism>
<keyword evidence="2" id="KW-1185">Reference proteome</keyword>
<name>K8E812_9FIRM</name>
<dbReference type="STRING" id="1121428.DESHY_120007"/>
<gene>
    <name evidence="1" type="ORF">DESHY_120007</name>
</gene>
<accession>K8E812</accession>
<protein>
    <submittedName>
        <fullName evidence="1">Uncharacterized protein</fullName>
    </submittedName>
</protein>
<reference evidence="1 2" key="1">
    <citation type="journal article" date="2013" name="Genome Announc.">
        <title>Genome Sequence of the Sulfate-Reducing Bacterium Desulfotomaculum hydrothermale Lam5(T).</title>
        <authorList>
            <person name="Amin O."/>
            <person name="Fardeau M.L."/>
            <person name="Valette O."/>
            <person name="Hirschler-Rea A."/>
            <person name="Barbe V."/>
            <person name="Medigue C."/>
            <person name="Vacherie B."/>
            <person name="Ollivier B."/>
            <person name="Bertin P.N."/>
            <person name="Dolla A."/>
        </authorList>
    </citation>
    <scope>NUCLEOTIDE SEQUENCE [LARGE SCALE GENOMIC DNA]</scope>
    <source>
        <strain evidence="2">Lam5 / DSM 18033</strain>
    </source>
</reference>
<comment type="caution">
    <text evidence="1">The sequence shown here is derived from an EMBL/GenBank/DDBJ whole genome shotgun (WGS) entry which is preliminary data.</text>
</comment>
<dbReference type="Proteomes" id="UP000009315">
    <property type="component" value="Unassembled WGS sequence"/>
</dbReference>